<dbReference type="Proteomes" id="UP000477680">
    <property type="component" value="Chromosome"/>
</dbReference>
<keyword evidence="4" id="KW-1185">Reference proteome</keyword>
<evidence type="ECO:0000313" key="4">
    <source>
        <dbReference type="Proteomes" id="UP000477680"/>
    </source>
</evidence>
<feature type="signal peptide" evidence="2">
    <location>
        <begin position="1"/>
        <end position="19"/>
    </location>
</feature>
<proteinExistence type="predicted"/>
<evidence type="ECO:0000256" key="2">
    <source>
        <dbReference type="SAM" id="SignalP"/>
    </source>
</evidence>
<gene>
    <name evidence="3" type="ORF">G3T16_03995</name>
</gene>
<keyword evidence="2" id="KW-0732">Signal</keyword>
<evidence type="ECO:0000313" key="3">
    <source>
        <dbReference type="EMBL" id="QIB64678.1"/>
    </source>
</evidence>
<feature type="chain" id="PRO_5025547431" evidence="2">
    <location>
        <begin position="20"/>
        <end position="173"/>
    </location>
</feature>
<sequence length="173" mass="19166">MSRALITPLVLALAVTACLSPVPAPIEPPTPPTPVEVAEASDAPLTHWLDLQAAVSEMSAEQVDTALASMPKTVVADQLFYFGLLHQQSQTYNGWMQARDVFRQLSQDEGLSGQLRQLAGILEAYNQSRINAHQRYAQLQQQIDELEQQKQLLDQKIQAITDLEAAMSTRKEQ</sequence>
<reference evidence="3 4" key="1">
    <citation type="submission" date="2020-02" db="EMBL/GenBank/DDBJ databases">
        <title>Genome sequencing for Kineobactrum sp. M2.</title>
        <authorList>
            <person name="Park S.-J."/>
        </authorList>
    </citation>
    <scope>NUCLEOTIDE SEQUENCE [LARGE SCALE GENOMIC DNA]</scope>
    <source>
        <strain evidence="3 4">M2</strain>
    </source>
</reference>
<dbReference type="KEGG" id="kim:G3T16_03995"/>
<accession>A0A6C0TYF7</accession>
<dbReference type="EMBL" id="CP048711">
    <property type="protein sequence ID" value="QIB64678.1"/>
    <property type="molecule type" value="Genomic_DNA"/>
</dbReference>
<dbReference type="AlphaFoldDB" id="A0A6C0TYF7"/>
<dbReference type="RefSeq" id="WP_163493928.1">
    <property type="nucleotide sequence ID" value="NZ_CP048711.1"/>
</dbReference>
<evidence type="ECO:0000256" key="1">
    <source>
        <dbReference type="SAM" id="Coils"/>
    </source>
</evidence>
<name>A0A6C0TYF7_9GAMM</name>
<dbReference type="PROSITE" id="PS51257">
    <property type="entry name" value="PROKAR_LIPOPROTEIN"/>
    <property type="match status" value="1"/>
</dbReference>
<organism evidence="3 4">
    <name type="scientific">Kineobactrum salinum</name>
    <dbReference type="NCBI Taxonomy" id="2708301"/>
    <lineage>
        <taxon>Bacteria</taxon>
        <taxon>Pseudomonadati</taxon>
        <taxon>Pseudomonadota</taxon>
        <taxon>Gammaproteobacteria</taxon>
        <taxon>Cellvibrionales</taxon>
        <taxon>Halieaceae</taxon>
        <taxon>Kineobactrum</taxon>
    </lineage>
</organism>
<protein>
    <submittedName>
        <fullName evidence="3">Uncharacterized protein</fullName>
    </submittedName>
</protein>
<feature type="coiled-coil region" evidence="1">
    <location>
        <begin position="122"/>
        <end position="166"/>
    </location>
</feature>
<keyword evidence="1" id="KW-0175">Coiled coil</keyword>